<dbReference type="GeneID" id="25565018"/>
<proteinExistence type="predicted"/>
<organism evidence="2 3">
    <name type="scientific">Thecamonas trahens ATCC 50062</name>
    <dbReference type="NCBI Taxonomy" id="461836"/>
    <lineage>
        <taxon>Eukaryota</taxon>
        <taxon>Apusozoa</taxon>
        <taxon>Apusomonadida</taxon>
        <taxon>Apusomonadidae</taxon>
        <taxon>Thecamonas</taxon>
    </lineage>
</organism>
<dbReference type="PANTHER" id="PTHR10476">
    <property type="entry name" value="CHARGED MULTIVESICULAR BODY PROTEIN"/>
    <property type="match status" value="1"/>
</dbReference>
<dbReference type="eggNOG" id="KOG3232">
    <property type="taxonomic scope" value="Eukaryota"/>
</dbReference>
<evidence type="ECO:0000256" key="1">
    <source>
        <dbReference type="SAM" id="MobiDB-lite"/>
    </source>
</evidence>
<dbReference type="OMA" id="MMIPLIQ"/>
<dbReference type="InterPro" id="IPR005024">
    <property type="entry name" value="Snf7_fam"/>
</dbReference>
<gene>
    <name evidence="2" type="ORF">AMSG_05652</name>
</gene>
<dbReference type="STRING" id="461836.A0A0L0DC12"/>
<evidence type="ECO:0000313" key="3">
    <source>
        <dbReference type="Proteomes" id="UP000054408"/>
    </source>
</evidence>
<dbReference type="RefSeq" id="XP_013757718.1">
    <property type="nucleotide sequence ID" value="XM_013902264.1"/>
</dbReference>
<dbReference type="GO" id="GO:0007034">
    <property type="term" value="P:vacuolar transport"/>
    <property type="evidence" value="ECO:0007669"/>
    <property type="project" value="InterPro"/>
</dbReference>
<dbReference type="Proteomes" id="UP000054408">
    <property type="component" value="Unassembled WGS sequence"/>
</dbReference>
<accession>A0A0L0DC12</accession>
<dbReference type="AlphaFoldDB" id="A0A0L0DC12"/>
<sequence>MDVSGKAKQLFQLKFTSKQFTRMSKKAKKQEAAQRRKLKKAIEDGNTEGARIYAQNAIREKNQSLNYLRMGSRIDAVASRLQSAIQMKRVTKTMAGVTKGMDKALQSMNLEEISAVMDKFEEQFSDMDVTSQFVENAMGDSTQVSAPVEQVDSLIQEVADEHGLEVSEQLGTPSLSQPASTAEADAEDDLTARLAALR</sequence>
<protein>
    <submittedName>
        <fullName evidence="2">Charged multivesicular body protein 1</fullName>
    </submittedName>
</protein>
<feature type="compositionally biased region" description="Polar residues" evidence="1">
    <location>
        <begin position="169"/>
        <end position="180"/>
    </location>
</feature>
<feature type="region of interest" description="Disordered" evidence="1">
    <location>
        <begin position="166"/>
        <end position="198"/>
    </location>
</feature>
<dbReference type="Gene3D" id="6.10.140.1230">
    <property type="match status" value="1"/>
</dbReference>
<name>A0A0L0DC12_THETB</name>
<keyword evidence="3" id="KW-1185">Reference proteome</keyword>
<reference evidence="2 3" key="1">
    <citation type="submission" date="2010-05" db="EMBL/GenBank/DDBJ databases">
        <title>The Genome Sequence of Thecamonas trahens ATCC 50062.</title>
        <authorList>
            <consortium name="The Broad Institute Genome Sequencing Platform"/>
            <person name="Russ C."/>
            <person name="Cuomo C."/>
            <person name="Shea T."/>
            <person name="Young S.K."/>
            <person name="Zeng Q."/>
            <person name="Koehrsen M."/>
            <person name="Haas B."/>
            <person name="Borodovsky M."/>
            <person name="Guigo R."/>
            <person name="Alvarado L."/>
            <person name="Berlin A."/>
            <person name="Bochicchio J."/>
            <person name="Borenstein D."/>
            <person name="Chapman S."/>
            <person name="Chen Z."/>
            <person name="Freedman E."/>
            <person name="Gellesch M."/>
            <person name="Goldberg J."/>
            <person name="Griggs A."/>
            <person name="Gujja S."/>
            <person name="Heilman E."/>
            <person name="Heiman D."/>
            <person name="Hepburn T."/>
            <person name="Howarth C."/>
            <person name="Jen D."/>
            <person name="Larson L."/>
            <person name="Mehta T."/>
            <person name="Park D."/>
            <person name="Pearson M."/>
            <person name="Roberts A."/>
            <person name="Saif S."/>
            <person name="Shenoy N."/>
            <person name="Sisk P."/>
            <person name="Stolte C."/>
            <person name="Sykes S."/>
            <person name="Thomson T."/>
            <person name="Walk T."/>
            <person name="White J."/>
            <person name="Yandava C."/>
            <person name="Burger G."/>
            <person name="Gray M.W."/>
            <person name="Holland P.W.H."/>
            <person name="King N."/>
            <person name="Lang F.B.F."/>
            <person name="Roger A.J."/>
            <person name="Ruiz-Trillo I."/>
            <person name="Lander E."/>
            <person name="Nusbaum C."/>
        </authorList>
    </citation>
    <scope>NUCLEOTIDE SEQUENCE [LARGE SCALE GENOMIC DNA]</scope>
    <source>
        <strain evidence="2 3">ATCC 50062</strain>
    </source>
</reference>
<dbReference type="EMBL" id="GL349456">
    <property type="protein sequence ID" value="KNC49611.1"/>
    <property type="molecule type" value="Genomic_DNA"/>
</dbReference>
<evidence type="ECO:0000313" key="2">
    <source>
        <dbReference type="EMBL" id="KNC49611.1"/>
    </source>
</evidence>
<dbReference type="Pfam" id="PF03357">
    <property type="entry name" value="Snf7"/>
    <property type="match status" value="1"/>
</dbReference>
<dbReference type="OrthoDB" id="10266568at2759"/>